<protein>
    <submittedName>
        <fullName evidence="2">TMEM164 family</fullName>
    </submittedName>
</protein>
<feature type="transmembrane region" description="Helical" evidence="1">
    <location>
        <begin position="257"/>
        <end position="278"/>
    </location>
</feature>
<keyword evidence="3" id="KW-1185">Reference proteome</keyword>
<feature type="transmembrane region" description="Helical" evidence="1">
    <location>
        <begin position="119"/>
        <end position="138"/>
    </location>
</feature>
<name>A0AAW0ESP7_9TRYP</name>
<dbReference type="InterPro" id="IPR026508">
    <property type="entry name" value="TMEM164"/>
</dbReference>
<keyword evidence="1" id="KW-0472">Membrane</keyword>
<proteinExistence type="predicted"/>
<gene>
    <name evidence="2" type="ORF">NESM_000581800</name>
</gene>
<dbReference type="Proteomes" id="UP001430356">
    <property type="component" value="Unassembled WGS sequence"/>
</dbReference>
<dbReference type="PANTHER" id="PTHR20948">
    <property type="entry name" value="TRANSMEMBRANE PROTEIN 164"/>
    <property type="match status" value="1"/>
</dbReference>
<keyword evidence="1" id="KW-1133">Transmembrane helix</keyword>
<feature type="transmembrane region" description="Helical" evidence="1">
    <location>
        <begin position="211"/>
        <end position="237"/>
    </location>
</feature>
<evidence type="ECO:0000313" key="3">
    <source>
        <dbReference type="Proteomes" id="UP001430356"/>
    </source>
</evidence>
<dbReference type="EMBL" id="JAECZO010000076">
    <property type="protein sequence ID" value="KAK7196444.1"/>
    <property type="molecule type" value="Genomic_DNA"/>
</dbReference>
<feature type="transmembrane region" description="Helical" evidence="1">
    <location>
        <begin position="90"/>
        <end position="107"/>
    </location>
</feature>
<feature type="transmembrane region" description="Helical" evidence="1">
    <location>
        <begin position="180"/>
        <end position="199"/>
    </location>
</feature>
<feature type="transmembrane region" description="Helical" evidence="1">
    <location>
        <begin position="150"/>
        <end position="168"/>
    </location>
</feature>
<feature type="transmembrane region" description="Helical" evidence="1">
    <location>
        <begin position="45"/>
        <end position="63"/>
    </location>
</feature>
<accession>A0AAW0ESP7</accession>
<sequence>MDAKVVAWCEYVVPDAADDALRWIASRTGLRWGVMPKRQYWFQSPKLHVVLCALAMIFCVVLYRQSRGFRAGAVARLTARGRGRSLRCPLNKLIAYVLMLCMAGQVVAKLSRPKPLVQLGWLLMPCHIFTACWIHLFLRDAPRHYGRGCYLASLLVDWMWSPLGALAQPDWGDHQYFWEGHMFFVHHALLVLLPVYFAARYDTLGLDWAHVCHFTWLPTFVNFAVFVPCALLLGLNVNYQLSPPRLGRSAPAVLATALYRPPFVVLCVLLSIGANAVVRLLGKIIHAVCATTSKLVKLD</sequence>
<evidence type="ECO:0000313" key="2">
    <source>
        <dbReference type="EMBL" id="KAK7196444.1"/>
    </source>
</evidence>
<comment type="caution">
    <text evidence="2">The sequence shown here is derived from an EMBL/GenBank/DDBJ whole genome shotgun (WGS) entry which is preliminary data.</text>
</comment>
<dbReference type="PANTHER" id="PTHR20948:SF2">
    <property type="entry name" value="TRANSMEMBRANE PROTEIN 164"/>
    <property type="match status" value="1"/>
</dbReference>
<keyword evidence="1" id="KW-0812">Transmembrane</keyword>
<evidence type="ECO:0000256" key="1">
    <source>
        <dbReference type="SAM" id="Phobius"/>
    </source>
</evidence>
<organism evidence="2 3">
    <name type="scientific">Novymonas esmeraldas</name>
    <dbReference type="NCBI Taxonomy" id="1808958"/>
    <lineage>
        <taxon>Eukaryota</taxon>
        <taxon>Discoba</taxon>
        <taxon>Euglenozoa</taxon>
        <taxon>Kinetoplastea</taxon>
        <taxon>Metakinetoplastina</taxon>
        <taxon>Trypanosomatida</taxon>
        <taxon>Trypanosomatidae</taxon>
        <taxon>Novymonas</taxon>
    </lineage>
</organism>
<reference evidence="2 3" key="1">
    <citation type="journal article" date="2021" name="MBio">
        <title>A New Model Trypanosomatid, Novymonas esmeraldas: Genomic Perception of Its 'Candidatus Pandoraea novymonadis' Endosymbiont.</title>
        <authorList>
            <person name="Zakharova A."/>
            <person name="Saura A."/>
            <person name="Butenko A."/>
            <person name="Podesvova L."/>
            <person name="Warmusova S."/>
            <person name="Kostygov A.Y."/>
            <person name="Nenarokova A."/>
            <person name="Lukes J."/>
            <person name="Opperdoes F.R."/>
            <person name="Yurchenko V."/>
        </authorList>
    </citation>
    <scope>NUCLEOTIDE SEQUENCE [LARGE SCALE GENOMIC DNA]</scope>
    <source>
        <strain evidence="2 3">E262AT.01</strain>
    </source>
</reference>
<dbReference type="AlphaFoldDB" id="A0AAW0ESP7"/>